<feature type="binding site" evidence="4">
    <location>
        <begin position="49"/>
        <end position="52"/>
    </location>
    <ligand>
        <name>ATP</name>
        <dbReference type="ChEBI" id="CHEBI:30616"/>
    </ligand>
</feature>
<dbReference type="PANTHER" id="PTHR10953">
    <property type="entry name" value="UBIQUITIN-ACTIVATING ENZYME E1"/>
    <property type="match status" value="1"/>
</dbReference>
<feature type="binding site" evidence="5">
    <location>
        <position position="152"/>
    </location>
    <ligand>
        <name>Zn(2+)</name>
        <dbReference type="ChEBI" id="CHEBI:29105"/>
    </ligand>
</feature>
<dbReference type="InterPro" id="IPR028077">
    <property type="entry name" value="UAE_UbL_dom"/>
</dbReference>
<dbReference type="Gene3D" id="3.10.290.20">
    <property type="entry name" value="Ubiquitin-like 2 activating enzyme e1b. Chain: B, domain 3"/>
    <property type="match status" value="1"/>
</dbReference>
<evidence type="ECO:0000259" key="7">
    <source>
        <dbReference type="Pfam" id="PF00899"/>
    </source>
</evidence>
<feature type="binding site" evidence="4">
    <location>
        <position position="65"/>
    </location>
    <ligand>
        <name>ATP</name>
        <dbReference type="ChEBI" id="CHEBI:30616"/>
    </ligand>
</feature>
<evidence type="ECO:0000313" key="9">
    <source>
        <dbReference type="EMBL" id="KAK1937628.1"/>
    </source>
</evidence>
<proteinExistence type="inferred from homology"/>
<feature type="binding site" evidence="4">
    <location>
        <position position="41"/>
    </location>
    <ligand>
        <name>ATP</name>
        <dbReference type="ChEBI" id="CHEBI:30616"/>
    </ligand>
</feature>
<keyword evidence="10" id="KW-1185">Reference proteome</keyword>
<dbReference type="InterPro" id="IPR035985">
    <property type="entry name" value="Ubiquitin-activating_enz"/>
</dbReference>
<dbReference type="GO" id="GO:0005737">
    <property type="term" value="C:cytoplasm"/>
    <property type="evidence" value="ECO:0007669"/>
    <property type="project" value="TreeGrafter"/>
</dbReference>
<dbReference type="Gene3D" id="1.10.10.2660">
    <property type="entry name" value="Ubiquitin-activating enzyme E1, SCCH domain"/>
    <property type="match status" value="1"/>
</dbReference>
<feature type="region of interest" description="Disordered" evidence="6">
    <location>
        <begin position="252"/>
        <end position="273"/>
    </location>
</feature>
<evidence type="ECO:0000256" key="3">
    <source>
        <dbReference type="PIRSR" id="PIRSR039133-1"/>
    </source>
</evidence>
<dbReference type="Pfam" id="PF14732">
    <property type="entry name" value="UAE_UbL"/>
    <property type="match status" value="1"/>
</dbReference>
<reference evidence="9" key="1">
    <citation type="journal article" date="2014" name="Nucleic Acids Res.">
        <title>The evolutionary dynamics of variant antigen genes in Babesia reveal a history of genomic innovation underlying host-parasite interaction.</title>
        <authorList>
            <person name="Jackson A.P."/>
            <person name="Otto T.D."/>
            <person name="Darby A."/>
            <person name="Ramaprasad A."/>
            <person name="Xia D."/>
            <person name="Echaide I.E."/>
            <person name="Farber M."/>
            <person name="Gahlot S."/>
            <person name="Gamble J."/>
            <person name="Gupta D."/>
            <person name="Gupta Y."/>
            <person name="Jackson L."/>
            <person name="Malandrin L."/>
            <person name="Malas T.B."/>
            <person name="Moussa E."/>
            <person name="Nair M."/>
            <person name="Reid A.J."/>
            <person name="Sanders M."/>
            <person name="Sharma J."/>
            <person name="Tracey A."/>
            <person name="Quail M.A."/>
            <person name="Weir W."/>
            <person name="Wastling J.M."/>
            <person name="Hall N."/>
            <person name="Willadsen P."/>
            <person name="Lingelbach K."/>
            <person name="Shiels B."/>
            <person name="Tait A."/>
            <person name="Berriman M."/>
            <person name="Allred D.R."/>
            <person name="Pain A."/>
        </authorList>
    </citation>
    <scope>NUCLEOTIDE SEQUENCE</scope>
    <source>
        <strain evidence="9">1802A</strain>
    </source>
</reference>
<feature type="domain" description="Ubiquitin/SUMO-activating enzyme ubiquitin-like" evidence="8">
    <location>
        <begin position="459"/>
        <end position="541"/>
    </location>
</feature>
<dbReference type="PANTHER" id="PTHR10953:SF5">
    <property type="entry name" value="SUMO-ACTIVATING ENZYME SUBUNIT 2"/>
    <property type="match status" value="1"/>
</dbReference>
<comment type="pathway">
    <text evidence="2">Protein modification; protein sumoylation.</text>
</comment>
<keyword evidence="2" id="KW-0833">Ubl conjugation pathway</keyword>
<dbReference type="GO" id="GO:0046872">
    <property type="term" value="F:metal ion binding"/>
    <property type="evidence" value="ECO:0007669"/>
    <property type="project" value="UniProtKB-KW"/>
</dbReference>
<feature type="binding site" evidence="5">
    <location>
        <position position="149"/>
    </location>
    <ligand>
        <name>Zn(2+)</name>
        <dbReference type="ChEBI" id="CHEBI:29105"/>
    </ligand>
</feature>
<feature type="domain" description="THIF-type NAD/FAD binding fold" evidence="7">
    <location>
        <begin position="7"/>
        <end position="395"/>
    </location>
</feature>
<dbReference type="SUPFAM" id="SSF69572">
    <property type="entry name" value="Activating enzymes of the ubiquitin-like proteins"/>
    <property type="match status" value="1"/>
</dbReference>
<accession>A0AAD9LI85</accession>
<evidence type="ECO:0000259" key="8">
    <source>
        <dbReference type="Pfam" id="PF14732"/>
    </source>
</evidence>
<feature type="compositionally biased region" description="Basic and acidic residues" evidence="6">
    <location>
        <begin position="257"/>
        <end position="270"/>
    </location>
</feature>
<feature type="binding site" evidence="4">
    <location>
        <begin position="108"/>
        <end position="113"/>
    </location>
    <ligand>
        <name>ATP</name>
        <dbReference type="ChEBI" id="CHEBI:30616"/>
    </ligand>
</feature>
<gene>
    <name evidence="9" type="ORF">X943_003448</name>
</gene>
<feature type="active site" description="Glycyl thioester intermediate" evidence="3">
    <location>
        <position position="164"/>
    </location>
</feature>
<evidence type="ECO:0000256" key="6">
    <source>
        <dbReference type="SAM" id="MobiDB-lite"/>
    </source>
</evidence>
<dbReference type="InterPro" id="IPR030661">
    <property type="entry name" value="Uba2"/>
</dbReference>
<protein>
    <recommendedName>
        <fullName evidence="2">SUMO-activating enzyme subunit</fullName>
    </recommendedName>
</protein>
<dbReference type="InterPro" id="IPR042063">
    <property type="entry name" value="Ubi_acti_E1_SCCH"/>
</dbReference>
<evidence type="ECO:0000256" key="5">
    <source>
        <dbReference type="PIRSR" id="PIRSR039133-3"/>
    </source>
</evidence>
<dbReference type="GO" id="GO:0016925">
    <property type="term" value="P:protein sumoylation"/>
    <property type="evidence" value="ECO:0007669"/>
    <property type="project" value="UniProtKB-UniRule"/>
</dbReference>
<keyword evidence="2 4" id="KW-0547">Nucleotide-binding</keyword>
<dbReference type="AlphaFoldDB" id="A0AAD9LI85"/>
<dbReference type="PIRSF" id="PIRSF039133">
    <property type="entry name" value="SUMO_E1B"/>
    <property type="match status" value="1"/>
</dbReference>
<dbReference type="GO" id="GO:0005524">
    <property type="term" value="F:ATP binding"/>
    <property type="evidence" value="ECO:0007669"/>
    <property type="project" value="UniProtKB-UniRule"/>
</dbReference>
<feature type="binding site" evidence="5">
    <location>
        <position position="448"/>
    </location>
    <ligand>
        <name>Zn(2+)</name>
        <dbReference type="ChEBI" id="CHEBI:29105"/>
    </ligand>
</feature>
<comment type="similarity">
    <text evidence="2">Belongs to the ubiquitin-activating E1 family.</text>
</comment>
<feature type="binding site" evidence="4">
    <location>
        <begin position="17"/>
        <end position="22"/>
    </location>
    <ligand>
        <name>ATP</name>
        <dbReference type="ChEBI" id="CHEBI:30616"/>
    </ligand>
</feature>
<dbReference type="EMBL" id="JAHBMH010000033">
    <property type="protein sequence ID" value="KAK1937628.1"/>
    <property type="molecule type" value="Genomic_DNA"/>
</dbReference>
<comment type="caution">
    <text evidence="9">The sequence shown here is derived from an EMBL/GenBank/DDBJ whole genome shotgun (WGS) entry which is preliminary data.</text>
</comment>
<keyword evidence="2 4" id="KW-0067">ATP-binding</keyword>
<dbReference type="GO" id="GO:0019948">
    <property type="term" value="F:SUMO activating enzyme activity"/>
    <property type="evidence" value="ECO:0007669"/>
    <property type="project" value="UniProtKB-UniRule"/>
</dbReference>
<keyword evidence="2 5" id="KW-0479">Metal-binding</keyword>
<name>A0AAD9LI85_BABDI</name>
<feature type="binding site" evidence="5">
    <location>
        <position position="445"/>
    </location>
    <ligand>
        <name>Zn(2+)</name>
        <dbReference type="ChEBI" id="CHEBI:29105"/>
    </ligand>
</feature>
<reference evidence="9" key="2">
    <citation type="submission" date="2021-05" db="EMBL/GenBank/DDBJ databases">
        <authorList>
            <person name="Pain A."/>
        </authorList>
    </citation>
    <scope>NUCLEOTIDE SEQUENCE</scope>
    <source>
        <strain evidence="9">1802A</strain>
    </source>
</reference>
<evidence type="ECO:0000256" key="1">
    <source>
        <dbReference type="ARBA" id="ARBA00022598"/>
    </source>
</evidence>
<evidence type="ECO:0000256" key="4">
    <source>
        <dbReference type="PIRSR" id="PIRSR039133-2"/>
    </source>
</evidence>
<keyword evidence="1" id="KW-0436">Ligase</keyword>
<dbReference type="Gene3D" id="3.40.50.720">
    <property type="entry name" value="NAD(P)-binding Rossmann-like Domain"/>
    <property type="match status" value="1"/>
</dbReference>
<sequence length="566" mass="63003">MDDYISVIRDASILLVGAGGIGCEVIKNLVLCGVRKLVIVDLDTIDISNLNRQFLYQKKHVKMYKAVVAAECARSAAPECDITAKVCDVLEWTPQDVAQYDVVLNALDNVKARSHINYCCINAGVPLIESGSTGFNGQVYPIVKDITKCYECQEKPRNKSIPVCTIRQIPENSEHCIAWARKLYELLFGTPDESNVLSDLEIPRLATEGGITKDVAGKWVRELFNFLFSTQIVDLVALKESWPGERPPTPIEYPFQEGEHRTCGDDDNHQSRPTKVRKVGQQQGDQVVHNFGGIKEKMKIHDKHELSAQFRDSVFSILLETPHIVGHATFDKDDPICIQFVAAAANLRMINFHIQQLTTWDVQSIAGSIIPAIAATNAIVAAAQVMQLIHLLRAKRDAGHALTKESFEKSKCRFVWVKASVTGSNPLVKGALCSPETLDEPNPKCVICQQKMVKVEVRDTGEWTLQQFVDHVCKTSMGMDMVNIDFDKRNIYDAEFLEEDASYAKRIREYAIERYGIKHGSILTVTCLNSGKQLDVLVAVEPSIAPGAFSLIDHSRELQENPAPGI</sequence>
<comment type="subunit">
    <text evidence="2">Heterodimer.</text>
</comment>
<dbReference type="GO" id="GO:0031510">
    <property type="term" value="C:SUMO activating enzyme complex"/>
    <property type="evidence" value="ECO:0007669"/>
    <property type="project" value="UniProtKB-UniRule"/>
</dbReference>
<evidence type="ECO:0000256" key="2">
    <source>
        <dbReference type="PIRNR" id="PIRNR039133"/>
    </source>
</evidence>
<evidence type="ECO:0000313" key="10">
    <source>
        <dbReference type="Proteomes" id="UP001195914"/>
    </source>
</evidence>
<dbReference type="InterPro" id="IPR000594">
    <property type="entry name" value="ThiF_NAD_FAD-bd"/>
</dbReference>
<keyword evidence="2 5" id="KW-0862">Zinc</keyword>
<dbReference type="InterPro" id="IPR045886">
    <property type="entry name" value="ThiF/MoeB/HesA"/>
</dbReference>
<dbReference type="Pfam" id="PF00899">
    <property type="entry name" value="ThiF"/>
    <property type="match status" value="1"/>
</dbReference>
<organism evidence="9 10">
    <name type="scientific">Babesia divergens</name>
    <dbReference type="NCBI Taxonomy" id="32595"/>
    <lineage>
        <taxon>Eukaryota</taxon>
        <taxon>Sar</taxon>
        <taxon>Alveolata</taxon>
        <taxon>Apicomplexa</taxon>
        <taxon>Aconoidasida</taxon>
        <taxon>Piroplasmida</taxon>
        <taxon>Babesiidae</taxon>
        <taxon>Babesia</taxon>
    </lineage>
</organism>
<dbReference type="Proteomes" id="UP001195914">
    <property type="component" value="Unassembled WGS sequence"/>
</dbReference>